<dbReference type="Proteomes" id="UP000236370">
    <property type="component" value="Unassembled WGS sequence"/>
</dbReference>
<dbReference type="AlphaFoldDB" id="A0A2J8NL58"/>
<reference evidence="2 3" key="1">
    <citation type="submission" date="2017-12" db="EMBL/GenBank/DDBJ databases">
        <title>High-resolution comparative analysis of great ape genomes.</title>
        <authorList>
            <person name="Pollen A."/>
            <person name="Hastie A."/>
            <person name="Hormozdiari F."/>
            <person name="Dougherty M."/>
            <person name="Liu R."/>
            <person name="Chaisson M."/>
            <person name="Hoppe E."/>
            <person name="Hill C."/>
            <person name="Pang A."/>
            <person name="Hillier L."/>
            <person name="Baker C."/>
            <person name="Armstrong J."/>
            <person name="Shendure J."/>
            <person name="Paten B."/>
            <person name="Wilson R."/>
            <person name="Chao H."/>
            <person name="Schneider V."/>
            <person name="Ventura M."/>
            <person name="Kronenberg Z."/>
            <person name="Murali S."/>
            <person name="Gordon D."/>
            <person name="Cantsilieris S."/>
            <person name="Munson K."/>
            <person name="Nelson B."/>
            <person name="Raja A."/>
            <person name="Underwood J."/>
            <person name="Diekhans M."/>
            <person name="Fiddes I."/>
            <person name="Haussler D."/>
            <person name="Eichler E."/>
        </authorList>
    </citation>
    <scope>NUCLEOTIDE SEQUENCE [LARGE SCALE GENOMIC DNA]</scope>
    <source>
        <strain evidence="2">Yerkes chimp pedigree #C0471</strain>
    </source>
</reference>
<organism evidence="2 3">
    <name type="scientific">Pan troglodytes</name>
    <name type="common">Chimpanzee</name>
    <dbReference type="NCBI Taxonomy" id="9598"/>
    <lineage>
        <taxon>Eukaryota</taxon>
        <taxon>Metazoa</taxon>
        <taxon>Chordata</taxon>
        <taxon>Craniata</taxon>
        <taxon>Vertebrata</taxon>
        <taxon>Euteleostomi</taxon>
        <taxon>Mammalia</taxon>
        <taxon>Eutheria</taxon>
        <taxon>Euarchontoglires</taxon>
        <taxon>Primates</taxon>
        <taxon>Haplorrhini</taxon>
        <taxon>Catarrhini</taxon>
        <taxon>Hominidae</taxon>
        <taxon>Pan</taxon>
    </lineage>
</organism>
<feature type="region of interest" description="Disordered" evidence="1">
    <location>
        <begin position="74"/>
        <end position="120"/>
    </location>
</feature>
<accession>A0A2J8NL58</accession>
<evidence type="ECO:0000313" key="2">
    <source>
        <dbReference type="EMBL" id="PNI72492.1"/>
    </source>
</evidence>
<feature type="compositionally biased region" description="Basic residues" evidence="1">
    <location>
        <begin position="108"/>
        <end position="120"/>
    </location>
</feature>
<evidence type="ECO:0000256" key="1">
    <source>
        <dbReference type="SAM" id="MobiDB-lite"/>
    </source>
</evidence>
<protein>
    <submittedName>
        <fullName evidence="2">ADGRF3 isoform 4</fullName>
    </submittedName>
</protein>
<proteinExistence type="predicted"/>
<feature type="compositionally biased region" description="Low complexity" evidence="1">
    <location>
        <begin position="76"/>
        <end position="85"/>
    </location>
</feature>
<gene>
    <name evidence="2" type="ORF">CK820_G0009571</name>
</gene>
<evidence type="ECO:0000313" key="3">
    <source>
        <dbReference type="Proteomes" id="UP000236370"/>
    </source>
</evidence>
<comment type="caution">
    <text evidence="2">The sequence shown here is derived from an EMBL/GenBank/DDBJ whole genome shotgun (WGS) entry which is preliminary data.</text>
</comment>
<feature type="region of interest" description="Disordered" evidence="1">
    <location>
        <begin position="1"/>
        <end position="25"/>
    </location>
</feature>
<sequence length="120" mass="13097">MTTRKLSAHSAATPGYKAVTHKHHTGWARMAKTGLPEKPPPSTSQALSALCWLFSAARWLTPRTLVTCRARAWLHSGSPSPSPSSRMETSPAPRTPRCSPGMSPRLATWHRPHVLRARGA</sequence>
<dbReference type="EMBL" id="NBAG03000227">
    <property type="protein sequence ID" value="PNI72492.1"/>
    <property type="molecule type" value="Genomic_DNA"/>
</dbReference>
<name>A0A2J8NL58_PANTR</name>